<dbReference type="Pfam" id="PF16945">
    <property type="entry name" value="Phage_r1t_holin"/>
    <property type="match status" value="1"/>
</dbReference>
<feature type="region of interest" description="Disordered" evidence="1">
    <location>
        <begin position="79"/>
        <end position="111"/>
    </location>
</feature>
<gene>
    <name evidence="3" type="ORF">PHL301M00_21</name>
</gene>
<evidence type="ECO:0000256" key="1">
    <source>
        <dbReference type="SAM" id="MobiDB-lite"/>
    </source>
</evidence>
<dbReference type="EMBL" id="KJ578791">
    <property type="protein sequence ID" value="AII30097.1"/>
    <property type="molecule type" value="Genomic_DNA"/>
</dbReference>
<protein>
    <submittedName>
        <fullName evidence="3">Putative holin</fullName>
    </submittedName>
</protein>
<sequence length="134" mass="13844">MGKQFWLGLFERALKTFVQTFVAVLGVTAGVTYTAESFRGLPWESALITATVAAVLSIGTSFGSPSFVAGKPKTAPVVDAGLVPPDDGGLVEPHMVDVSDPGMVEPMDDADLGGGYVPRRAAESEVGTVESTVA</sequence>
<dbReference type="RefSeq" id="YP_009149537.1">
    <property type="nucleotide sequence ID" value="NC_027354.1"/>
</dbReference>
<dbReference type="Proteomes" id="UP000033304">
    <property type="component" value="Segment"/>
</dbReference>
<feature type="transmembrane region" description="Helical" evidence="2">
    <location>
        <begin position="45"/>
        <end position="63"/>
    </location>
</feature>
<reference evidence="3 4" key="1">
    <citation type="journal article" date="2015" name="ISME J.">
        <title>The diversity and host interactions of Propionibacterium acnes bacteriophages on human skin.</title>
        <authorList>
            <person name="Liu J."/>
            <person name="Yan R."/>
            <person name="Zhong Q."/>
            <person name="Ngo S."/>
            <person name="Bangayan N.J."/>
            <person name="Nguyen L."/>
            <person name="Lui T."/>
            <person name="Liu M."/>
            <person name="Erfe M.C."/>
            <person name="Craft N."/>
            <person name="Tomida S."/>
            <person name="Li H."/>
        </authorList>
    </citation>
    <scope>NUCLEOTIDE SEQUENCE [LARGE SCALE GENOMIC DNA]</scope>
    <source>
        <strain evidence="3">PHL301M00</strain>
    </source>
</reference>
<name>A0A0E3DPB3_9CAUD</name>
<keyword evidence="2" id="KW-1133">Transmembrane helix</keyword>
<evidence type="ECO:0000256" key="2">
    <source>
        <dbReference type="SAM" id="Phobius"/>
    </source>
</evidence>
<dbReference type="OrthoDB" id="14142at10239"/>
<dbReference type="GeneID" id="24723221"/>
<evidence type="ECO:0000313" key="3">
    <source>
        <dbReference type="EMBL" id="AII30097.1"/>
    </source>
</evidence>
<accession>A0A0E3DPB3</accession>
<dbReference type="InterPro" id="IPR020109">
    <property type="entry name" value="Holin_r1t"/>
</dbReference>
<keyword evidence="2" id="KW-0812">Transmembrane</keyword>
<keyword evidence="2" id="KW-0472">Membrane</keyword>
<feature type="transmembrane region" description="Helical" evidence="2">
    <location>
        <begin position="12"/>
        <end position="33"/>
    </location>
</feature>
<keyword evidence="4" id="KW-1185">Reference proteome</keyword>
<evidence type="ECO:0000313" key="4">
    <source>
        <dbReference type="Proteomes" id="UP000033304"/>
    </source>
</evidence>
<organism evidence="3 4">
    <name type="scientific">Propionibacterium phage PHL301M00</name>
    <dbReference type="NCBI Taxonomy" id="1500831"/>
    <lineage>
        <taxon>Viruses</taxon>
        <taxon>Duplodnaviria</taxon>
        <taxon>Heunggongvirae</taxon>
        <taxon>Uroviricota</taxon>
        <taxon>Caudoviricetes</taxon>
        <taxon>Pahexavirus</taxon>
        <taxon>Pahexavirus PHL301M00</taxon>
    </lineage>
</organism>
<dbReference type="KEGG" id="vg:24723221"/>
<proteinExistence type="predicted"/>